<dbReference type="GO" id="GO:0008672">
    <property type="term" value="F:2-dehydro-3-deoxyglucarate aldolase activity"/>
    <property type="evidence" value="ECO:0007669"/>
    <property type="project" value="UniProtKB-EC"/>
</dbReference>
<dbReference type="AlphaFoldDB" id="A0A518CN90"/>
<comment type="similarity">
    <text evidence="1">Belongs to the HpcH/HpaI aldolase family.</text>
</comment>
<keyword evidence="2" id="KW-0479">Metal-binding</keyword>
<keyword evidence="6" id="KW-1185">Reference proteome</keyword>
<gene>
    <name evidence="5" type="primary">garL_2</name>
    <name evidence="5" type="ORF">Pla110_24190</name>
</gene>
<evidence type="ECO:0000259" key="4">
    <source>
        <dbReference type="Pfam" id="PF03328"/>
    </source>
</evidence>
<dbReference type="InterPro" id="IPR015813">
    <property type="entry name" value="Pyrv/PenolPyrv_kinase-like_dom"/>
</dbReference>
<proteinExistence type="inferred from homology"/>
<dbReference type="Gene3D" id="3.20.20.60">
    <property type="entry name" value="Phosphoenolpyruvate-binding domains"/>
    <property type="match status" value="1"/>
</dbReference>
<dbReference type="EMBL" id="CP036281">
    <property type="protein sequence ID" value="QDU80687.1"/>
    <property type="molecule type" value="Genomic_DNA"/>
</dbReference>
<sequence length="256" mass="28118">MHNIKARLLNDEMVVALGVGRVPHHNLIQMVGINKGFHAVWLDHEHAGMSMENLEVMTLAARSQGLDCFVRIAPTDYALVTKCLEAGGGGVMAAQIHTAEQAEEFVKWTKFYPRGYRGLNTSGWDGQFATIPMAEFCEKANRENFLAIQIETAQSVEEVDEIAAIEGVDLLFVGPADLSQNLGVTGDLFHEKCIDALDRVAAACKKHGKHWGAVTVSPEHAELLVKKGCRLISPASDTKLINLGIQTVKDQYKSYF</sequence>
<dbReference type="OrthoDB" id="86160at2"/>
<dbReference type="Pfam" id="PF03328">
    <property type="entry name" value="HpcH_HpaI"/>
    <property type="match status" value="1"/>
</dbReference>
<dbReference type="InterPro" id="IPR005000">
    <property type="entry name" value="Aldolase/citrate-lyase_domain"/>
</dbReference>
<evidence type="ECO:0000256" key="3">
    <source>
        <dbReference type="ARBA" id="ARBA00023239"/>
    </source>
</evidence>
<evidence type="ECO:0000256" key="2">
    <source>
        <dbReference type="ARBA" id="ARBA00022723"/>
    </source>
</evidence>
<dbReference type="RefSeq" id="WP_144995938.1">
    <property type="nucleotide sequence ID" value="NZ_CP036281.1"/>
</dbReference>
<keyword evidence="3 5" id="KW-0456">Lyase</keyword>
<evidence type="ECO:0000256" key="1">
    <source>
        <dbReference type="ARBA" id="ARBA00005568"/>
    </source>
</evidence>
<name>A0A518CN90_9PLAN</name>
<dbReference type="InterPro" id="IPR050251">
    <property type="entry name" value="HpcH-HpaI_aldolase"/>
</dbReference>
<evidence type="ECO:0000313" key="6">
    <source>
        <dbReference type="Proteomes" id="UP000317178"/>
    </source>
</evidence>
<dbReference type="EC" id="4.1.2.20" evidence="5"/>
<dbReference type="PANTHER" id="PTHR30502:SF0">
    <property type="entry name" value="PHOSPHOENOLPYRUVATE CARBOXYLASE FAMILY PROTEIN"/>
    <property type="match status" value="1"/>
</dbReference>
<dbReference type="InterPro" id="IPR040442">
    <property type="entry name" value="Pyrv_kinase-like_dom_sf"/>
</dbReference>
<dbReference type="PANTHER" id="PTHR30502">
    <property type="entry name" value="2-KETO-3-DEOXY-L-RHAMNONATE ALDOLASE"/>
    <property type="match status" value="1"/>
</dbReference>
<dbReference type="GO" id="GO:0046872">
    <property type="term" value="F:metal ion binding"/>
    <property type="evidence" value="ECO:0007669"/>
    <property type="project" value="UniProtKB-KW"/>
</dbReference>
<protein>
    <submittedName>
        <fullName evidence="5">5-keto-4-deoxy-D-glucarate aldolase</fullName>
        <ecNumber evidence="5">4.1.2.20</ecNumber>
    </submittedName>
</protein>
<reference evidence="5 6" key="1">
    <citation type="submission" date="2019-02" db="EMBL/GenBank/DDBJ databases">
        <title>Deep-cultivation of Planctomycetes and their phenomic and genomic characterization uncovers novel biology.</title>
        <authorList>
            <person name="Wiegand S."/>
            <person name="Jogler M."/>
            <person name="Boedeker C."/>
            <person name="Pinto D."/>
            <person name="Vollmers J."/>
            <person name="Rivas-Marin E."/>
            <person name="Kohn T."/>
            <person name="Peeters S.H."/>
            <person name="Heuer A."/>
            <person name="Rast P."/>
            <person name="Oberbeckmann S."/>
            <person name="Bunk B."/>
            <person name="Jeske O."/>
            <person name="Meyerdierks A."/>
            <person name="Storesund J.E."/>
            <person name="Kallscheuer N."/>
            <person name="Luecker S."/>
            <person name="Lage O.M."/>
            <person name="Pohl T."/>
            <person name="Merkel B.J."/>
            <person name="Hornburger P."/>
            <person name="Mueller R.-W."/>
            <person name="Bruemmer F."/>
            <person name="Labrenz M."/>
            <person name="Spormann A.M."/>
            <person name="Op den Camp H."/>
            <person name="Overmann J."/>
            <person name="Amann R."/>
            <person name="Jetten M.S.M."/>
            <person name="Mascher T."/>
            <person name="Medema M.H."/>
            <person name="Devos D.P."/>
            <person name="Kaster A.-K."/>
            <person name="Ovreas L."/>
            <person name="Rohde M."/>
            <person name="Galperin M.Y."/>
            <person name="Jogler C."/>
        </authorList>
    </citation>
    <scope>NUCLEOTIDE SEQUENCE [LARGE SCALE GENOMIC DNA]</scope>
    <source>
        <strain evidence="5 6">Pla110</strain>
    </source>
</reference>
<evidence type="ECO:0000313" key="5">
    <source>
        <dbReference type="EMBL" id="QDU80687.1"/>
    </source>
</evidence>
<dbReference type="Proteomes" id="UP000317178">
    <property type="component" value="Chromosome"/>
</dbReference>
<accession>A0A518CN90</accession>
<dbReference type="GO" id="GO:0005737">
    <property type="term" value="C:cytoplasm"/>
    <property type="evidence" value="ECO:0007669"/>
    <property type="project" value="TreeGrafter"/>
</dbReference>
<organism evidence="5 6">
    <name type="scientific">Polystyrenella longa</name>
    <dbReference type="NCBI Taxonomy" id="2528007"/>
    <lineage>
        <taxon>Bacteria</taxon>
        <taxon>Pseudomonadati</taxon>
        <taxon>Planctomycetota</taxon>
        <taxon>Planctomycetia</taxon>
        <taxon>Planctomycetales</taxon>
        <taxon>Planctomycetaceae</taxon>
        <taxon>Polystyrenella</taxon>
    </lineage>
</organism>
<feature type="domain" description="HpcH/HpaI aldolase/citrate lyase" evidence="4">
    <location>
        <begin position="36"/>
        <end position="241"/>
    </location>
</feature>
<dbReference type="KEGG" id="plon:Pla110_24190"/>
<dbReference type="SUPFAM" id="SSF51621">
    <property type="entry name" value="Phosphoenolpyruvate/pyruvate domain"/>
    <property type="match status" value="1"/>
</dbReference>